<dbReference type="AlphaFoldDB" id="A0A1G5FRE3"/>
<feature type="signal peptide" evidence="2">
    <location>
        <begin position="1"/>
        <end position="24"/>
    </location>
</feature>
<accession>A0A1G5FRE3</accession>
<feature type="compositionally biased region" description="Low complexity" evidence="1">
    <location>
        <begin position="104"/>
        <end position="130"/>
    </location>
</feature>
<dbReference type="EMBL" id="FMVT01000004">
    <property type="protein sequence ID" value="SCY41360.1"/>
    <property type="molecule type" value="Genomic_DNA"/>
</dbReference>
<evidence type="ECO:0000256" key="2">
    <source>
        <dbReference type="SAM" id="SignalP"/>
    </source>
</evidence>
<keyword evidence="4" id="KW-1185">Reference proteome</keyword>
<evidence type="ECO:0000313" key="3">
    <source>
        <dbReference type="EMBL" id="SCY41360.1"/>
    </source>
</evidence>
<proteinExistence type="predicted"/>
<feature type="chain" id="PRO_5011774921" description="Collagen triple helix repeat-containing protein" evidence="2">
    <location>
        <begin position="25"/>
        <end position="269"/>
    </location>
</feature>
<keyword evidence="2" id="KW-0732">Signal</keyword>
<dbReference type="RefSeq" id="WP_090741893.1">
    <property type="nucleotide sequence ID" value="NZ_FMVT01000004.1"/>
</dbReference>
<evidence type="ECO:0008006" key="5">
    <source>
        <dbReference type="Google" id="ProtNLM"/>
    </source>
</evidence>
<name>A0A1G5FRE3_9RHOB</name>
<feature type="compositionally biased region" description="Gly residues" evidence="1">
    <location>
        <begin position="94"/>
        <end position="103"/>
    </location>
</feature>
<reference evidence="3 4" key="1">
    <citation type="submission" date="2016-10" db="EMBL/GenBank/DDBJ databases">
        <authorList>
            <person name="de Groot N.N."/>
        </authorList>
    </citation>
    <scope>NUCLEOTIDE SEQUENCE [LARGE SCALE GENOMIC DNA]</scope>
    <source>
        <strain evidence="3 4">CGMCC 1.8925</strain>
    </source>
</reference>
<dbReference type="Proteomes" id="UP000199502">
    <property type="component" value="Unassembled WGS sequence"/>
</dbReference>
<evidence type="ECO:0000256" key="1">
    <source>
        <dbReference type="SAM" id="MobiDB-lite"/>
    </source>
</evidence>
<feature type="region of interest" description="Disordered" evidence="1">
    <location>
        <begin position="29"/>
        <end position="130"/>
    </location>
</feature>
<sequence>MTDRKIMTSAAAIFAATFATASLAQDALTNPEPGLGADGGQVQMDTSPEAGGLGGGEMDTTGTGTGVGTGVDATTGAGVGGETGVGTTDMTDGAGTGTVGGNTGTMTEGQTTPPAGDMGTTGAAGEMGTTGAAGAGMDAGATGAGATGTAGAAGDMGAGGQGDWTYGSLISGMRTGADFSAELEGIDETADIQIVRLSSFQGAAAENAQGFDQALTDNEAALTTGRDAVRGNTQITEALEAEEFDADDVVMVRRSAEGAVEVIVDDRES</sequence>
<feature type="compositionally biased region" description="Gly residues" evidence="1">
    <location>
        <begin position="51"/>
        <end position="69"/>
    </location>
</feature>
<protein>
    <recommendedName>
        <fullName evidence="5">Collagen triple helix repeat-containing protein</fullName>
    </recommendedName>
</protein>
<organism evidence="3 4">
    <name type="scientific">Paracoccus tibetensis</name>
    <dbReference type="NCBI Taxonomy" id="336292"/>
    <lineage>
        <taxon>Bacteria</taxon>
        <taxon>Pseudomonadati</taxon>
        <taxon>Pseudomonadota</taxon>
        <taxon>Alphaproteobacteria</taxon>
        <taxon>Rhodobacterales</taxon>
        <taxon>Paracoccaceae</taxon>
        <taxon>Paracoccus</taxon>
    </lineage>
</organism>
<evidence type="ECO:0000313" key="4">
    <source>
        <dbReference type="Proteomes" id="UP000199502"/>
    </source>
</evidence>
<gene>
    <name evidence="3" type="ORF">SAMN05660710_01513</name>
</gene>